<dbReference type="STRING" id="48256.CLHUN_27470"/>
<dbReference type="Pfam" id="PF17829">
    <property type="entry name" value="GH115_C"/>
    <property type="match status" value="1"/>
</dbReference>
<dbReference type="InterPro" id="IPR041437">
    <property type="entry name" value="GH115_C"/>
</dbReference>
<dbReference type="AlphaFoldDB" id="A0A1V4SHI9"/>
<keyword evidence="1" id="KW-0378">Hydrolase</keyword>
<dbReference type="InterPro" id="IPR024361">
    <property type="entry name" value="BACON"/>
</dbReference>
<dbReference type="Gene3D" id="3.20.20.520">
    <property type="entry name" value="Glycosyl hydrolase family 115"/>
    <property type="match status" value="1"/>
</dbReference>
<accession>A0A1V4SHI9</accession>
<dbReference type="GO" id="GO:0016787">
    <property type="term" value="F:hydrolase activity"/>
    <property type="evidence" value="ECO:0007669"/>
    <property type="project" value="UniProtKB-KW"/>
</dbReference>
<sequence length="970" mass="109438">MKTFTDRKNTENDAAQGLPEDGAKIPIVLSGEAASIYIDPQAKDYAGLKRVADSLAEDIKLITGIIPAVVTEAGALRGTVIIAGSAGNNSLISQLVQKGELSVSEIENKWECYKIQVVDRPLPEVDKAIVIVGSDKRGTIYGIYHISELMGVSPWVYWGDALPDRRKELLFSENQLGIISREPTVKYRGFFLNDEWPSLGTWVTGTFGDFNEEFYDKVFQLILRLKGNFMWPAMWSAVFSENGKSSSIANARLAHEYGIVMGTSHHEPMFRAGEEWKKINRQYGNNEAWDFSTNEEAITRFWEDGLMRNKEFESLITIGMRGEQDSALKGSEKKNIELLKKIIKTQKDLLKKHGLERAPQVLTIYKEVEKYWYGSETAEGLRYWDVLDDVTIMLADDNFANVRTLPAENERSRKAGWGMYYHFDYHGGPRSYEWINTTPLEKVWEQMSMTFDYGVRDIWIVNIGDLKPMEFPVSYFMDLAYDFDTWGKNGRNKTREYTEMWVSRQFGKGLEDRVSNGIADVLSDYTKMNGSRKPEVTYQDTYSCINYNEAQRVLEKAADLENRASQYKKLVPETSGDAYYQLVNYPAAASANIVKMQIYAGLNNLYHKRRSVLANHFADLVQECIDADGNMQKHYNEVMSGGKWKGIMSSPHIGYTQWSPEGWKYPAVKRITPKKRSRMIVDVEGSEPGYTSDCCELPVFTNLLKERRSFTISNGGSGEFEYSVEADADWIIVDKMTGRVGLGQTIAVTVDWGRVSASAQGLITVCGAGKTVQVKVVAEVTDTEGLQHMTFVEAQGVVSIEAEHTADRGEKSGVEWKVIENYGRTLSAVKMFPTTVSFESPEAAPYLEYKIKVNRDSEYILTTYTAPTNNLYEKSRLRYAVAFDGGAATVADALPPEFIAGSYENDIWCDAVLDNIHITSTNHKLARGVHTLRFYGLDAGLVLQKLVLSREELPKSYFGPCESFYVGRTV</sequence>
<reference evidence="4 5" key="1">
    <citation type="submission" date="2017-03" db="EMBL/GenBank/DDBJ databases">
        <title>Genome sequence of Clostridium hungatei DSM 14427.</title>
        <authorList>
            <person name="Poehlein A."/>
            <person name="Daniel R."/>
        </authorList>
    </citation>
    <scope>NUCLEOTIDE SEQUENCE [LARGE SCALE GENOMIC DNA]</scope>
    <source>
        <strain evidence="4 5">DSM 14427</strain>
    </source>
</reference>
<feature type="domain" description="Gylcosyl hydrolase 115 C-terminal" evidence="2">
    <location>
        <begin position="790"/>
        <end position="962"/>
    </location>
</feature>
<evidence type="ECO:0000259" key="3">
    <source>
        <dbReference type="Pfam" id="PF19190"/>
    </source>
</evidence>
<feature type="domain" description="BACON" evidence="3">
    <location>
        <begin position="708"/>
        <end position="779"/>
    </location>
</feature>
<keyword evidence="5" id="KW-1185">Reference proteome</keyword>
<dbReference type="Gene3D" id="2.60.120.1620">
    <property type="match status" value="1"/>
</dbReference>
<dbReference type="PANTHER" id="PTHR37842:SF2">
    <property type="entry name" value="GYLCOSYL HYDROLASE 115 C-TERMINAL DOMAIN-CONTAINING PROTEIN"/>
    <property type="match status" value="1"/>
</dbReference>
<dbReference type="EMBL" id="MZGX01000018">
    <property type="protein sequence ID" value="OPX43402.1"/>
    <property type="molecule type" value="Genomic_DNA"/>
</dbReference>
<dbReference type="InterPro" id="IPR031924">
    <property type="entry name" value="GH115"/>
</dbReference>
<dbReference type="RefSeq" id="WP_242656518.1">
    <property type="nucleotide sequence ID" value="NZ_MZGX01000018.1"/>
</dbReference>
<dbReference type="InterPro" id="IPR042301">
    <property type="entry name" value="GH115_sf"/>
</dbReference>
<dbReference type="Pfam" id="PF19190">
    <property type="entry name" value="BACON_2"/>
    <property type="match status" value="1"/>
</dbReference>
<dbReference type="PANTHER" id="PTHR37842">
    <property type="match status" value="1"/>
</dbReference>
<dbReference type="Proteomes" id="UP000191554">
    <property type="component" value="Unassembled WGS sequence"/>
</dbReference>
<evidence type="ECO:0000256" key="1">
    <source>
        <dbReference type="ARBA" id="ARBA00022801"/>
    </source>
</evidence>
<organism evidence="4 5">
    <name type="scientific">Ruminiclostridium hungatei</name>
    <name type="common">Clostridium hungatei</name>
    <dbReference type="NCBI Taxonomy" id="48256"/>
    <lineage>
        <taxon>Bacteria</taxon>
        <taxon>Bacillati</taxon>
        <taxon>Bacillota</taxon>
        <taxon>Clostridia</taxon>
        <taxon>Eubacteriales</taxon>
        <taxon>Oscillospiraceae</taxon>
        <taxon>Ruminiclostridium</taxon>
    </lineage>
</organism>
<comment type="caution">
    <text evidence="4">The sequence shown here is derived from an EMBL/GenBank/DDBJ whole genome shotgun (WGS) entry which is preliminary data.</text>
</comment>
<dbReference type="Pfam" id="PF15979">
    <property type="entry name" value="Glyco_hydro_115"/>
    <property type="match status" value="1"/>
</dbReference>
<name>A0A1V4SHI9_RUMHU</name>
<gene>
    <name evidence="4" type="ORF">CLHUN_27470</name>
</gene>
<dbReference type="GO" id="GO:0005975">
    <property type="term" value="P:carbohydrate metabolic process"/>
    <property type="evidence" value="ECO:0007669"/>
    <property type="project" value="UniProtKB-ARBA"/>
</dbReference>
<evidence type="ECO:0000259" key="2">
    <source>
        <dbReference type="Pfam" id="PF17829"/>
    </source>
</evidence>
<proteinExistence type="predicted"/>
<protein>
    <recommendedName>
        <fullName evidence="6">Gylcosyl hydrolase 115 C-terminal domain-containing protein</fullName>
    </recommendedName>
</protein>
<dbReference type="Gene3D" id="3.30.379.10">
    <property type="entry name" value="Chitobiase/beta-hexosaminidase domain 2-like"/>
    <property type="match status" value="1"/>
</dbReference>
<evidence type="ECO:0000313" key="5">
    <source>
        <dbReference type="Proteomes" id="UP000191554"/>
    </source>
</evidence>
<dbReference type="Gene3D" id="1.20.58.2150">
    <property type="match status" value="1"/>
</dbReference>
<evidence type="ECO:0008006" key="6">
    <source>
        <dbReference type="Google" id="ProtNLM"/>
    </source>
</evidence>
<dbReference type="SUPFAM" id="SSF55545">
    <property type="entry name" value="beta-N-acetylhexosaminidase-like domain"/>
    <property type="match status" value="1"/>
</dbReference>
<evidence type="ECO:0000313" key="4">
    <source>
        <dbReference type="EMBL" id="OPX43402.1"/>
    </source>
</evidence>
<dbReference type="InterPro" id="IPR029018">
    <property type="entry name" value="Hex-like_dom2"/>
</dbReference>